<dbReference type="PANTHER" id="PTHR12176">
    <property type="entry name" value="SAM-DEPENDENT METHYLTRANSFERASE SUPERFAMILY PROTEIN"/>
    <property type="match status" value="1"/>
</dbReference>
<organism evidence="6 7">
    <name type="scientific">Prorocentrum cordatum</name>
    <dbReference type="NCBI Taxonomy" id="2364126"/>
    <lineage>
        <taxon>Eukaryota</taxon>
        <taxon>Sar</taxon>
        <taxon>Alveolata</taxon>
        <taxon>Dinophyceae</taxon>
        <taxon>Prorocentrales</taxon>
        <taxon>Prorocentraceae</taxon>
        <taxon>Prorocentrum</taxon>
    </lineage>
</organism>
<dbReference type="SUPFAM" id="SSF53335">
    <property type="entry name" value="S-adenosyl-L-methionine-dependent methyltransferases"/>
    <property type="match status" value="1"/>
</dbReference>
<comment type="caution">
    <text evidence="6">The sequence shown here is derived from an EMBL/GenBank/DDBJ whole genome shotgun (WGS) entry which is preliminary data.</text>
</comment>
<keyword evidence="7" id="KW-1185">Reference proteome</keyword>
<feature type="compositionally biased region" description="Low complexity" evidence="4">
    <location>
        <begin position="471"/>
        <end position="482"/>
    </location>
</feature>
<sequence length="546" mass="57169">MITLERNEFPGPPRYWEHELRARPEHEWYGVGWESVRHLVPRGGRVLHLGCGSSSWPSAMAQDGYQEVVHVDGSAALVRSLRLRHPALRFEVMDAGALALESGSFDVALEKGLLDALLLSGLSGAHAAVEEVHRVLRPGGVFVSLTAYGGPGEEGPMLGAAPWASQEFVDVLPAGAGMGPVAYVCRKRAGAAAALEAGDGGAQGPQASVMAWDCLTWCFCVPCAVVQEVGAAGPHLVPPNGRHASPLRPGVAYPPRVLPPGRVYQAVVQPTLLPPPLGACLAPPQTTGSARGRDTPSAPASERSSPVPAAGCPVAAAASKARSRSRSRSWSPRAAGADAAAAVLDRRRAFESEQAEFVGSVGSDLDVCSDEAEGDDAQEDEHRPDVDADIGSNEAQEDEHRPEEDADIGSDEAQEDEHRPDVDESSSSSPMFVEVADGGGSKATGDFELAKRMQEEEFRLAVARANAMDTSSGAKASAAGVGHRQALGSAGSAVQRPRFLSRQSTSGSDSKANPFPALRDAQPVEPRDGDEAQSLVSSPAFQSDSD</sequence>
<feature type="region of interest" description="Disordered" evidence="4">
    <location>
        <begin position="278"/>
        <end position="336"/>
    </location>
</feature>
<comment type="similarity">
    <text evidence="1">Belongs to the methyltransferase superfamily.</text>
</comment>
<name>A0ABN9R0X7_9DINO</name>
<gene>
    <name evidence="6" type="ORF">PCOR1329_LOCUS16336</name>
</gene>
<keyword evidence="2" id="KW-0489">Methyltransferase</keyword>
<accession>A0ABN9R0X7</accession>
<feature type="compositionally biased region" description="Low complexity" evidence="4">
    <location>
        <begin position="304"/>
        <end position="320"/>
    </location>
</feature>
<evidence type="ECO:0000256" key="4">
    <source>
        <dbReference type="SAM" id="MobiDB-lite"/>
    </source>
</evidence>
<feature type="compositionally biased region" description="Polar residues" evidence="4">
    <location>
        <begin position="501"/>
        <end position="511"/>
    </location>
</feature>
<evidence type="ECO:0000259" key="5">
    <source>
        <dbReference type="Pfam" id="PF08241"/>
    </source>
</evidence>
<reference evidence="6" key="1">
    <citation type="submission" date="2023-10" db="EMBL/GenBank/DDBJ databases">
        <authorList>
            <person name="Chen Y."/>
            <person name="Shah S."/>
            <person name="Dougan E. K."/>
            <person name="Thang M."/>
            <person name="Chan C."/>
        </authorList>
    </citation>
    <scope>NUCLEOTIDE SEQUENCE [LARGE SCALE GENOMIC DNA]</scope>
</reference>
<dbReference type="Proteomes" id="UP001189429">
    <property type="component" value="Unassembled WGS sequence"/>
</dbReference>
<feature type="region of interest" description="Disordered" evidence="4">
    <location>
        <begin position="467"/>
        <end position="546"/>
    </location>
</feature>
<protein>
    <recommendedName>
        <fullName evidence="5">Methyltransferase type 11 domain-containing protein</fullName>
    </recommendedName>
</protein>
<proteinExistence type="inferred from homology"/>
<dbReference type="InterPro" id="IPR051419">
    <property type="entry name" value="Lys/N-term_MeTrsfase_sf"/>
</dbReference>
<evidence type="ECO:0000256" key="3">
    <source>
        <dbReference type="ARBA" id="ARBA00022679"/>
    </source>
</evidence>
<evidence type="ECO:0000313" key="6">
    <source>
        <dbReference type="EMBL" id="CAK0811875.1"/>
    </source>
</evidence>
<dbReference type="InterPro" id="IPR013216">
    <property type="entry name" value="Methyltransf_11"/>
</dbReference>
<dbReference type="Gene3D" id="3.40.50.150">
    <property type="entry name" value="Vaccinia Virus protein VP39"/>
    <property type="match status" value="1"/>
</dbReference>
<evidence type="ECO:0000313" key="7">
    <source>
        <dbReference type="Proteomes" id="UP001189429"/>
    </source>
</evidence>
<feature type="region of interest" description="Disordered" evidence="4">
    <location>
        <begin position="353"/>
        <end position="450"/>
    </location>
</feature>
<dbReference type="InterPro" id="IPR029063">
    <property type="entry name" value="SAM-dependent_MTases_sf"/>
</dbReference>
<dbReference type="EMBL" id="CAUYUJ010005002">
    <property type="protein sequence ID" value="CAK0811875.1"/>
    <property type="molecule type" value="Genomic_DNA"/>
</dbReference>
<dbReference type="CDD" id="cd02440">
    <property type="entry name" value="AdoMet_MTases"/>
    <property type="match status" value="1"/>
</dbReference>
<feature type="compositionally biased region" description="Acidic residues" evidence="4">
    <location>
        <begin position="367"/>
        <end position="379"/>
    </location>
</feature>
<evidence type="ECO:0000256" key="1">
    <source>
        <dbReference type="ARBA" id="ARBA00008361"/>
    </source>
</evidence>
<feature type="domain" description="Methyltransferase type 11" evidence="5">
    <location>
        <begin position="47"/>
        <end position="143"/>
    </location>
</feature>
<feature type="compositionally biased region" description="Acidic residues" evidence="4">
    <location>
        <begin position="404"/>
        <end position="415"/>
    </location>
</feature>
<dbReference type="Pfam" id="PF08241">
    <property type="entry name" value="Methyltransf_11"/>
    <property type="match status" value="1"/>
</dbReference>
<keyword evidence="3" id="KW-0808">Transferase</keyword>
<feature type="compositionally biased region" description="Polar residues" evidence="4">
    <location>
        <begin position="534"/>
        <end position="546"/>
    </location>
</feature>
<evidence type="ECO:0000256" key="2">
    <source>
        <dbReference type="ARBA" id="ARBA00022603"/>
    </source>
</evidence>